<evidence type="ECO:0000313" key="3">
    <source>
        <dbReference type="EMBL" id="SER94088.1"/>
    </source>
</evidence>
<sequence length="92" mass="10048">MIEKTVEIGLKDGLKARPATLFVQEANRFKADIFVEAGDRQVNAKSIMSLMSLAIRSGTAVTIKADGDDAFEAIKALTEFVRTPDVLKMMNS</sequence>
<dbReference type="InterPro" id="IPR035895">
    <property type="entry name" value="HPr-like_sf"/>
</dbReference>
<protein>
    <submittedName>
        <fullName evidence="3">Catabolite repression HPr-like protein</fullName>
    </submittedName>
</protein>
<reference evidence="4" key="1">
    <citation type="submission" date="2016-10" db="EMBL/GenBank/DDBJ databases">
        <authorList>
            <person name="de Groot N.N."/>
        </authorList>
    </citation>
    <scope>NUCLEOTIDE SEQUENCE [LARGE SCALE GENOMIC DNA]</scope>
    <source>
        <strain evidence="4">10nlg</strain>
    </source>
</reference>
<dbReference type="AlphaFoldDB" id="A0A1H9TAD2"/>
<dbReference type="PROSITE" id="PS00589">
    <property type="entry name" value="PTS_HPR_SER"/>
    <property type="match status" value="1"/>
</dbReference>
<dbReference type="STRING" id="1464123.SAMN05444126_10960"/>
<dbReference type="InterPro" id="IPR050399">
    <property type="entry name" value="HPr"/>
</dbReference>
<dbReference type="InterPro" id="IPR002114">
    <property type="entry name" value="PTS_HPr_Ser_P_site"/>
</dbReference>
<comment type="caution">
    <text evidence="3">The sequence shown here is derived from an EMBL/GenBank/DDBJ whole genome shotgun (WGS) entry which is preliminary data.</text>
</comment>
<comment type="similarity">
    <text evidence="1">Belongs to the HPr family.</text>
</comment>
<dbReference type="EMBL" id="FOGV01000009">
    <property type="protein sequence ID" value="SER94088.1"/>
    <property type="molecule type" value="Genomic_DNA"/>
</dbReference>
<dbReference type="Proteomes" id="UP000199318">
    <property type="component" value="Unassembled WGS sequence"/>
</dbReference>
<evidence type="ECO:0000259" key="2">
    <source>
        <dbReference type="PROSITE" id="PS51350"/>
    </source>
</evidence>
<dbReference type="SUPFAM" id="SSF55594">
    <property type="entry name" value="HPr-like"/>
    <property type="match status" value="1"/>
</dbReference>
<dbReference type="CDD" id="cd00367">
    <property type="entry name" value="PTS-HPr_like"/>
    <property type="match status" value="1"/>
</dbReference>
<feature type="domain" description="HPr" evidence="2">
    <location>
        <begin position="1"/>
        <end position="92"/>
    </location>
</feature>
<dbReference type="PROSITE" id="PS51350">
    <property type="entry name" value="PTS_HPR_DOM"/>
    <property type="match status" value="1"/>
</dbReference>
<dbReference type="InterPro" id="IPR000032">
    <property type="entry name" value="HPr-like"/>
</dbReference>
<evidence type="ECO:0000313" key="4">
    <source>
        <dbReference type="Proteomes" id="UP000199318"/>
    </source>
</evidence>
<organism evidence="3 4">
    <name type="scientific">Salisediminibacterium halotolerans</name>
    <dbReference type="NCBI Taxonomy" id="517425"/>
    <lineage>
        <taxon>Bacteria</taxon>
        <taxon>Bacillati</taxon>
        <taxon>Bacillota</taxon>
        <taxon>Bacilli</taxon>
        <taxon>Bacillales</taxon>
        <taxon>Bacillaceae</taxon>
        <taxon>Salisediminibacterium</taxon>
    </lineage>
</organism>
<dbReference type="NCBIfam" id="TIGR01003">
    <property type="entry name" value="PTS_HPr_family"/>
    <property type="match status" value="1"/>
</dbReference>
<dbReference type="Pfam" id="PF00381">
    <property type="entry name" value="PTS-HPr"/>
    <property type="match status" value="1"/>
</dbReference>
<gene>
    <name evidence="3" type="ORF">SAMN05444126_10960</name>
</gene>
<dbReference type="RefSeq" id="WP_093072670.1">
    <property type="nucleotide sequence ID" value="NZ_FOGV01000009.1"/>
</dbReference>
<proteinExistence type="inferred from homology"/>
<evidence type="ECO:0000256" key="1">
    <source>
        <dbReference type="ARBA" id="ARBA00010736"/>
    </source>
</evidence>
<dbReference type="PANTHER" id="PTHR33705">
    <property type="entry name" value="PHOSPHOCARRIER PROTEIN HPR"/>
    <property type="match status" value="1"/>
</dbReference>
<name>A0A1H9TAD2_9BACI</name>
<dbReference type="OrthoDB" id="9809047at2"/>
<dbReference type="PANTHER" id="PTHR33705:SF5">
    <property type="entry name" value="HPR-LIKE PROTEIN CRH"/>
    <property type="match status" value="1"/>
</dbReference>
<dbReference type="NCBIfam" id="NF010354">
    <property type="entry name" value="PRK13782.1"/>
    <property type="match status" value="1"/>
</dbReference>
<keyword evidence="4" id="KW-1185">Reference proteome</keyword>
<accession>A0A1H9TAD2</accession>
<dbReference type="Gene3D" id="3.30.1340.10">
    <property type="entry name" value="HPr-like"/>
    <property type="match status" value="1"/>
</dbReference>
<dbReference type="PRINTS" id="PR00107">
    <property type="entry name" value="PHOSPHOCPHPR"/>
</dbReference>